<reference evidence="2" key="1">
    <citation type="submission" date="2014-09" db="EMBL/GenBank/DDBJ databases">
        <authorList>
            <person name="Magalhaes I.L.F."/>
            <person name="Oliveira U."/>
            <person name="Santos F.R."/>
            <person name="Vidigal T.H.D.A."/>
            <person name="Brescovit A.D."/>
            <person name="Santos A.J."/>
        </authorList>
    </citation>
    <scope>NUCLEOTIDE SEQUENCE</scope>
    <source>
        <tissue evidence="2">Shoot tissue taken approximately 20 cm above the soil surface</tissue>
    </source>
</reference>
<accession>A0A0A9U6B9</accession>
<organism evidence="2">
    <name type="scientific">Arundo donax</name>
    <name type="common">Giant reed</name>
    <name type="synonym">Donax arundinaceus</name>
    <dbReference type="NCBI Taxonomy" id="35708"/>
    <lineage>
        <taxon>Eukaryota</taxon>
        <taxon>Viridiplantae</taxon>
        <taxon>Streptophyta</taxon>
        <taxon>Embryophyta</taxon>
        <taxon>Tracheophyta</taxon>
        <taxon>Spermatophyta</taxon>
        <taxon>Magnoliopsida</taxon>
        <taxon>Liliopsida</taxon>
        <taxon>Poales</taxon>
        <taxon>Poaceae</taxon>
        <taxon>PACMAD clade</taxon>
        <taxon>Arundinoideae</taxon>
        <taxon>Arundineae</taxon>
        <taxon>Arundo</taxon>
    </lineage>
</organism>
<sequence>MRRLRGEDRGTAWRTRRVRGHVARQRRARWRPDGRGRGGRRRRDRGRSGGGWIREERRHRACVCGGHVLVT</sequence>
<name>A0A0A9U6B9_ARUDO</name>
<reference evidence="2" key="2">
    <citation type="journal article" date="2015" name="Data Brief">
        <title>Shoot transcriptome of the giant reed, Arundo donax.</title>
        <authorList>
            <person name="Barrero R.A."/>
            <person name="Guerrero F.D."/>
            <person name="Moolhuijzen P."/>
            <person name="Goolsby J.A."/>
            <person name="Tidwell J."/>
            <person name="Bellgard S.E."/>
            <person name="Bellgard M.I."/>
        </authorList>
    </citation>
    <scope>NUCLEOTIDE SEQUENCE</scope>
    <source>
        <tissue evidence="2">Shoot tissue taken approximately 20 cm above the soil surface</tissue>
    </source>
</reference>
<dbReference type="AlphaFoldDB" id="A0A0A9U6B9"/>
<feature type="compositionally biased region" description="Basic and acidic residues" evidence="1">
    <location>
        <begin position="1"/>
        <end position="11"/>
    </location>
</feature>
<feature type="compositionally biased region" description="Basic residues" evidence="1">
    <location>
        <begin position="14"/>
        <end position="29"/>
    </location>
</feature>
<evidence type="ECO:0000313" key="2">
    <source>
        <dbReference type="EMBL" id="JAD17384.1"/>
    </source>
</evidence>
<protein>
    <submittedName>
        <fullName evidence="2">Uncharacterized protein</fullName>
    </submittedName>
</protein>
<feature type="region of interest" description="Disordered" evidence="1">
    <location>
        <begin position="1"/>
        <end position="51"/>
    </location>
</feature>
<evidence type="ECO:0000256" key="1">
    <source>
        <dbReference type="SAM" id="MobiDB-lite"/>
    </source>
</evidence>
<proteinExistence type="predicted"/>
<dbReference type="EMBL" id="GBRH01280511">
    <property type="protein sequence ID" value="JAD17384.1"/>
    <property type="molecule type" value="Transcribed_RNA"/>
</dbReference>